<dbReference type="GO" id="GO:0016758">
    <property type="term" value="F:hexosyltransferase activity"/>
    <property type="evidence" value="ECO:0007669"/>
    <property type="project" value="InterPro"/>
</dbReference>
<dbReference type="Proteomes" id="UP000663859">
    <property type="component" value="Unassembled WGS sequence"/>
</dbReference>
<name>A0A8J2FS08_9BACT</name>
<organism evidence="5 6">
    <name type="scientific">Candidatus Methylacidithermus pantelleriae</name>
    <dbReference type="NCBI Taxonomy" id="2744239"/>
    <lineage>
        <taxon>Bacteria</taxon>
        <taxon>Pseudomonadati</taxon>
        <taxon>Verrucomicrobiota</taxon>
        <taxon>Methylacidiphilae</taxon>
        <taxon>Methylacidiphilales</taxon>
        <taxon>Methylacidiphilaceae</taxon>
        <taxon>Candidatus Methylacidithermus</taxon>
    </lineage>
</organism>
<dbReference type="InterPro" id="IPR050519">
    <property type="entry name" value="Glycosyltransf_28_UgtP"/>
</dbReference>
<dbReference type="GO" id="GO:0009247">
    <property type="term" value="P:glycolipid biosynthetic process"/>
    <property type="evidence" value="ECO:0007669"/>
    <property type="project" value="InterPro"/>
</dbReference>
<dbReference type="PANTHER" id="PTHR43025:SF3">
    <property type="entry name" value="MONOGALACTOSYLDIACYLGLYCEROL SYNTHASE 1, CHLOROPLASTIC"/>
    <property type="match status" value="1"/>
</dbReference>
<proteinExistence type="inferred from homology"/>
<dbReference type="InterPro" id="IPR016195">
    <property type="entry name" value="Pol/histidinol_Pase-like"/>
</dbReference>
<accession>A0A8J2FS08</accession>
<feature type="domain" description="Polymerase/histidinol phosphatase N-terminal" evidence="4">
    <location>
        <begin position="401"/>
        <end position="492"/>
    </location>
</feature>
<evidence type="ECO:0000313" key="5">
    <source>
        <dbReference type="EMBL" id="CAF0692502.1"/>
    </source>
</evidence>
<keyword evidence="2" id="KW-0328">Glycosyltransferase</keyword>
<dbReference type="Gene3D" id="3.20.20.140">
    <property type="entry name" value="Metal-dependent hydrolases"/>
    <property type="match status" value="1"/>
</dbReference>
<dbReference type="GO" id="GO:0016020">
    <property type="term" value="C:membrane"/>
    <property type="evidence" value="ECO:0007669"/>
    <property type="project" value="GOC"/>
</dbReference>
<dbReference type="AlphaFoldDB" id="A0A8J2FS08"/>
<dbReference type="Gene3D" id="3.40.50.2000">
    <property type="entry name" value="Glycogen Phosphorylase B"/>
    <property type="match status" value="1"/>
</dbReference>
<dbReference type="SMART" id="SM00481">
    <property type="entry name" value="POLIIIAc"/>
    <property type="match status" value="1"/>
</dbReference>
<evidence type="ECO:0000256" key="3">
    <source>
        <dbReference type="ARBA" id="ARBA00022679"/>
    </source>
</evidence>
<evidence type="ECO:0000313" key="6">
    <source>
        <dbReference type="Proteomes" id="UP000663859"/>
    </source>
</evidence>
<keyword evidence="6" id="KW-1185">Reference proteome</keyword>
<dbReference type="EMBL" id="CAJNOB010000004">
    <property type="protein sequence ID" value="CAF0692502.1"/>
    <property type="molecule type" value="Genomic_DNA"/>
</dbReference>
<protein>
    <submittedName>
        <fullName evidence="5">UDP-N-acetylglucosamine:LPS N-acetylglucosamine transferase fused to PHP family phosphoesterase</fullName>
    </submittedName>
</protein>
<comment type="caution">
    <text evidence="5">The sequence shown here is derived from an EMBL/GenBank/DDBJ whole genome shotgun (WGS) entry which is preliminary data.</text>
</comment>
<evidence type="ECO:0000256" key="2">
    <source>
        <dbReference type="ARBA" id="ARBA00022676"/>
    </source>
</evidence>
<dbReference type="RefSeq" id="WP_174582809.1">
    <property type="nucleotide sequence ID" value="NZ_CAJNOB010000004.1"/>
</dbReference>
<dbReference type="Pfam" id="PF06925">
    <property type="entry name" value="MGDG_synth"/>
    <property type="match status" value="1"/>
</dbReference>
<dbReference type="PANTHER" id="PTHR43025">
    <property type="entry name" value="MONOGALACTOSYLDIACYLGLYCEROL SYNTHASE"/>
    <property type="match status" value="1"/>
</dbReference>
<dbReference type="SUPFAM" id="SSF89550">
    <property type="entry name" value="PHP domain-like"/>
    <property type="match status" value="1"/>
</dbReference>
<reference evidence="5" key="1">
    <citation type="submission" date="2021-02" db="EMBL/GenBank/DDBJ databases">
        <authorList>
            <person name="Cremers G."/>
            <person name="Picone N."/>
        </authorList>
    </citation>
    <scope>NUCLEOTIDE SEQUENCE</scope>
    <source>
        <strain evidence="5">PQ17</strain>
    </source>
</reference>
<gene>
    <name evidence="5" type="ORF">MPNT_120039</name>
</gene>
<dbReference type="InterPro" id="IPR003141">
    <property type="entry name" value="Pol/His_phosphatase_N"/>
</dbReference>
<keyword evidence="3 5" id="KW-0808">Transferase</keyword>
<sequence length="680" mass="77116">MIRILCLTASFGEGHNSAARNIRDALLWLGPPDIRVEIYDPLREIPGWTRWLEQGYPLVANEFPWLWRLLYRSSARWRWYRPLLARSSALLAFLDGLLHESEPDAVVCTYPLFNFYLHRLYREGRAKPFHHWTIVTDTLPLHPIWYEWPTDAFAVPDEATGAFLLQKTGMDPTKIHVTGFPVPVSLAHLSERKSKVPQPIEWGNPRILYVLGTGWKWARRIVELLAQKKEWTVTVVCGRNVACYQRLKTFAQRWGDRVEVLGWTGKMAELLLSHHVVVGKAGGALVQEVLAAHRPMVITQVFPGQEEGNEALLRRLGVGFRAQRPGEVVRCLEELFAHNGRRWKELQRNWPDPSRADAAVRIARAIVSQCEDRSLDSDVTFSFSFIPRMTGTERSSSVLLCDFHAHTTFSDGSLTLRELVDFYGSRGFDCLCVTDHLVDPKVLLGRLCRLTGLVLVPSQLPQYFAAIEEEKRRAWTEYGLILFAGIEFNKDSLAAKSSAHLLGVDVKTPIDPGLSLEEIIDAIHDQGGLAIASHPHKFQSVWGKDTLYLWENRERFALLLDAWEIANRHDLFTPVSLKKLPFVANSDFHKPKHIYSWKTVLFCEKDPEAIKACIRANEKIAISLYRGAHWLGKAGSGWSLVGSEQKGKGAFSPRAESRAKFWEVDRRSFSAAPGSVGSCE</sequence>
<dbReference type="SUPFAM" id="SSF53756">
    <property type="entry name" value="UDP-Glycosyltransferase/glycogen phosphorylase"/>
    <property type="match status" value="1"/>
</dbReference>
<dbReference type="InterPro" id="IPR009695">
    <property type="entry name" value="Diacylglyc_glucosyltr_N"/>
</dbReference>
<comment type="similarity">
    <text evidence="1">Belongs to the glycosyltransferase 28 family.</text>
</comment>
<evidence type="ECO:0000259" key="4">
    <source>
        <dbReference type="SMART" id="SM00481"/>
    </source>
</evidence>
<evidence type="ECO:0000256" key="1">
    <source>
        <dbReference type="ARBA" id="ARBA00006962"/>
    </source>
</evidence>